<accession>A0ABR8DUA1</accession>
<protein>
    <submittedName>
        <fullName evidence="1">Uncharacterized protein</fullName>
    </submittedName>
</protein>
<organism evidence="1 2">
    <name type="scientific">Nostoc flagelliforme FACHB-838</name>
    <dbReference type="NCBI Taxonomy" id="2692904"/>
    <lineage>
        <taxon>Bacteria</taxon>
        <taxon>Bacillati</taxon>
        <taxon>Cyanobacteriota</taxon>
        <taxon>Cyanophyceae</taxon>
        <taxon>Nostocales</taxon>
        <taxon>Nostocaceae</taxon>
        <taxon>Nostoc</taxon>
    </lineage>
</organism>
<dbReference type="EMBL" id="JACJSI010000060">
    <property type="protein sequence ID" value="MBD2532481.1"/>
    <property type="molecule type" value="Genomic_DNA"/>
</dbReference>
<evidence type="ECO:0000313" key="2">
    <source>
        <dbReference type="Proteomes" id="UP000623440"/>
    </source>
</evidence>
<dbReference type="Proteomes" id="UP000623440">
    <property type="component" value="Unassembled WGS sequence"/>
</dbReference>
<evidence type="ECO:0000313" key="1">
    <source>
        <dbReference type="EMBL" id="MBD2532481.1"/>
    </source>
</evidence>
<name>A0ABR8DUA1_9NOSO</name>
<sequence length="203" mass="23458">MGVFNKFTATFHESRQFLKRSLEEYIMFSSDAKQLTLTKKMVLLLCQQAESRVEQLKNLEPHSEEGVIATIEYNKIQIKLHFTPEKITLNKDCIEGELRLLNPPQFETESIVYRYLIAGWTRFLGGKLPNGALPKEVRIENNKVYYTLLRNQLQLLDSLFHSLENGSALITNLQQGNLTIETSVALSWNNFKLQNLLQLLNLK</sequence>
<gene>
    <name evidence="1" type="ORF">H6G97_24010</name>
</gene>
<comment type="caution">
    <text evidence="1">The sequence shown here is derived from an EMBL/GenBank/DDBJ whole genome shotgun (WGS) entry which is preliminary data.</text>
</comment>
<proteinExistence type="predicted"/>
<keyword evidence="2" id="KW-1185">Reference proteome</keyword>
<reference evidence="1 2" key="1">
    <citation type="journal article" date="2020" name="ISME J.">
        <title>Comparative genomics reveals insights into cyanobacterial evolution and habitat adaptation.</title>
        <authorList>
            <person name="Chen M.Y."/>
            <person name="Teng W.K."/>
            <person name="Zhao L."/>
            <person name="Hu C.X."/>
            <person name="Zhou Y.K."/>
            <person name="Han B.P."/>
            <person name="Song L.R."/>
            <person name="Shu W.S."/>
        </authorList>
    </citation>
    <scope>NUCLEOTIDE SEQUENCE [LARGE SCALE GENOMIC DNA]</scope>
    <source>
        <strain evidence="1 2">FACHB-838</strain>
    </source>
</reference>